<feature type="transmembrane region" description="Helical" evidence="1">
    <location>
        <begin position="31"/>
        <end position="52"/>
    </location>
</feature>
<sequence>MHTAIILAIGLILLGGTLFFGQRLGIGRQILGVGFLGMWLLATIVNGAIGVITAHQSVLSELMTGLAVFGLPAIAMALFMVLDKA</sequence>
<feature type="transmembrane region" description="Helical" evidence="1">
    <location>
        <begin position="64"/>
        <end position="82"/>
    </location>
</feature>
<proteinExistence type="predicted"/>
<comment type="caution">
    <text evidence="3">The sequence shown here is derived from an EMBL/GenBank/DDBJ whole genome shotgun (WGS) entry which is preliminary data.</text>
</comment>
<dbReference type="AlphaFoldDB" id="A0A0C2HU39"/>
<organism evidence="3 4">
    <name type="scientific">Pseudomonas batumici</name>
    <dbReference type="NCBI Taxonomy" id="226910"/>
    <lineage>
        <taxon>Bacteria</taxon>
        <taxon>Pseudomonadati</taxon>
        <taxon>Pseudomonadota</taxon>
        <taxon>Gammaproteobacteria</taxon>
        <taxon>Pseudomonadales</taxon>
        <taxon>Pseudomonadaceae</taxon>
        <taxon>Pseudomonas</taxon>
    </lineage>
</organism>
<evidence type="ECO:0000313" key="3">
    <source>
        <dbReference type="EMBL" id="KIH80631.1"/>
    </source>
</evidence>
<gene>
    <name evidence="3" type="ORF">UCMB321_5662</name>
    <name evidence="2" type="ORF">UCMB321_5751</name>
</gene>
<name>A0A0C2HU39_9PSED</name>
<dbReference type="RefSeq" id="WP_040071987.1">
    <property type="nucleotide sequence ID" value="NZ_CP144470.1"/>
</dbReference>
<accession>A0A0C2HU39</accession>
<dbReference type="EMBL" id="JXDG01000082">
    <property type="protein sequence ID" value="KIH80631.1"/>
    <property type="molecule type" value="Genomic_DNA"/>
</dbReference>
<protein>
    <submittedName>
        <fullName evidence="3">Uncharacterized protein</fullName>
    </submittedName>
</protein>
<dbReference type="PATRIC" id="fig|226910.6.peg.5649"/>
<evidence type="ECO:0000256" key="1">
    <source>
        <dbReference type="SAM" id="Phobius"/>
    </source>
</evidence>
<dbReference type="EMBL" id="JXDG01000112">
    <property type="protein sequence ID" value="KIH80542.1"/>
    <property type="molecule type" value="Genomic_DNA"/>
</dbReference>
<keyword evidence="1" id="KW-1133">Transmembrane helix</keyword>
<keyword evidence="4" id="KW-1185">Reference proteome</keyword>
<evidence type="ECO:0000313" key="2">
    <source>
        <dbReference type="EMBL" id="KIH80542.1"/>
    </source>
</evidence>
<dbReference type="Proteomes" id="UP000031535">
    <property type="component" value="Unassembled WGS sequence"/>
</dbReference>
<dbReference type="OrthoDB" id="7029198at2"/>
<reference evidence="3 4" key="1">
    <citation type="submission" date="2015-01" db="EMBL/GenBank/DDBJ databases">
        <title>Complete genome of Pseudomonas batumici UCM B-321 producer of the batumin antibiotic with strong antistaphilococcal and potential anticancer activity.</title>
        <authorList>
            <person name="Klochko V.V."/>
            <person name="Zelena L.B."/>
            <person name="Elena K.A."/>
            <person name="Reva O.N."/>
        </authorList>
    </citation>
    <scope>NUCLEOTIDE SEQUENCE [LARGE SCALE GENOMIC DNA]</scope>
    <source>
        <strain evidence="3 4">UCM B-321</strain>
    </source>
</reference>
<evidence type="ECO:0000313" key="4">
    <source>
        <dbReference type="Proteomes" id="UP000031535"/>
    </source>
</evidence>
<keyword evidence="1" id="KW-0812">Transmembrane</keyword>
<keyword evidence="1" id="KW-0472">Membrane</keyword>